<dbReference type="Pfam" id="PF13280">
    <property type="entry name" value="WYL"/>
    <property type="match status" value="1"/>
</dbReference>
<evidence type="ECO:0000313" key="5">
    <source>
        <dbReference type="Proteomes" id="UP001644750"/>
    </source>
</evidence>
<keyword evidence="5" id="KW-1185">Reference proteome</keyword>
<dbReference type="EMBL" id="JAAITB010000053">
    <property type="protein sequence ID" value="NSJ81034.1"/>
    <property type="molecule type" value="Genomic_DNA"/>
</dbReference>
<feature type="domain" description="WYL" evidence="1">
    <location>
        <begin position="222"/>
        <end position="289"/>
    </location>
</feature>
<dbReference type="PROSITE" id="PS52050">
    <property type="entry name" value="WYL"/>
    <property type="match status" value="1"/>
</dbReference>
<reference evidence="3" key="3">
    <citation type="submission" date="2020-02" db="EMBL/GenBank/DDBJ databases">
        <authorList>
            <person name="Littmann E."/>
            <person name="Sorbara M."/>
        </authorList>
    </citation>
    <scope>NUCLEOTIDE SEQUENCE</scope>
    <source>
        <strain evidence="3">MSK.14.57</strain>
    </source>
</reference>
<accession>A0A173UXJ3</accession>
<proteinExistence type="predicted"/>
<sequence>MAYKELIKNFNRIRSYMREFYVYGFKKREEYTRKSPRSYDNERRRIESILGDYMQFHQTENGKNVFLSIDSRTTEHNPLYQAWKIKSFTDGDITLHFIIMDIMESAKESLSIHEITKRVDQYLSVFESPKVFDESTIRKKLREYVNEGIIESEKCGKTLYYKKTDQIYKGNTDILDYFSETAPCGVIGSFLLDQQPKHKHKGKFAFKHHYITGTMDSDMMCQLFEAMQKKSSATIQMLQKRTGNKTKIKVVPLQIFISVQSGRQYLMAYSRQFKRITSFRLDHMLSVKIEKEDQDFEELRKKLEHMKQYIWGVSTTSRSGERMEMVEFHVHYEENELYIYQRLEREKRCGKVEKIDDHTSRFYAEVYDASELVPWIRTFICRITEIHFSNKILEVQFKRDIQKMYELYDLEGGEEQ</sequence>
<gene>
    <name evidence="2" type="ORF">ERS852425_03270</name>
    <name evidence="3" type="ORF">G5A72_15925</name>
</gene>
<dbReference type="Proteomes" id="UP000095598">
    <property type="component" value="Unassembled WGS sequence"/>
</dbReference>
<reference evidence="2 4" key="1">
    <citation type="submission" date="2015-09" db="EMBL/GenBank/DDBJ databases">
        <authorList>
            <consortium name="Pathogen Informatics"/>
        </authorList>
    </citation>
    <scope>NUCLEOTIDE SEQUENCE [LARGE SCALE GENOMIC DNA]</scope>
    <source>
        <strain evidence="2 4">2789STDY5608868</strain>
    </source>
</reference>
<dbReference type="RefSeq" id="WP_009264723.1">
    <property type="nucleotide sequence ID" value="NZ_BAABYN010000001.1"/>
</dbReference>
<dbReference type="Proteomes" id="UP001644750">
    <property type="component" value="Unassembled WGS sequence"/>
</dbReference>
<evidence type="ECO:0000313" key="4">
    <source>
        <dbReference type="Proteomes" id="UP000095598"/>
    </source>
</evidence>
<dbReference type="AlphaFoldDB" id="A0A173UXJ3"/>
<name>A0A173UXJ3_ANAHA</name>
<protein>
    <submittedName>
        <fullName evidence="3">WYL domain-containing protein</fullName>
    </submittedName>
</protein>
<evidence type="ECO:0000313" key="3">
    <source>
        <dbReference type="EMBL" id="NSJ81034.1"/>
    </source>
</evidence>
<organism evidence="2 4">
    <name type="scientific">Anaerostipes hadrus</name>
    <dbReference type="NCBI Taxonomy" id="649756"/>
    <lineage>
        <taxon>Bacteria</taxon>
        <taxon>Bacillati</taxon>
        <taxon>Bacillota</taxon>
        <taxon>Clostridia</taxon>
        <taxon>Lachnospirales</taxon>
        <taxon>Lachnospiraceae</taxon>
        <taxon>Anaerostipes</taxon>
    </lineage>
</organism>
<dbReference type="EMBL" id="CYXT01000043">
    <property type="protein sequence ID" value="CUN19781.1"/>
    <property type="molecule type" value="Genomic_DNA"/>
</dbReference>
<dbReference type="InterPro" id="IPR026881">
    <property type="entry name" value="WYL_dom"/>
</dbReference>
<reference evidence="3 5" key="2">
    <citation type="journal article" date="2020" name="Cell Host Microbe">
        <title>Functional and Genomic Variation between Human-Derived Isolates of Lachnospiraceae Reveals Inter- and Intra-Species Diversity.</title>
        <authorList>
            <person name="Sorbara M.T."/>
            <person name="Littmann E.R."/>
            <person name="Fontana E."/>
            <person name="Moody T.U."/>
            <person name="Kohout C.E."/>
            <person name="Gjonbalaj M."/>
            <person name="Eaton V."/>
            <person name="Seok R."/>
            <person name="Leiner I.M."/>
            <person name="Pamer E.G."/>
        </authorList>
    </citation>
    <scope>NUCLEOTIDE SEQUENCE [LARGE SCALE GENOMIC DNA]</scope>
    <source>
        <strain evidence="3 5">MSK.14.57</strain>
    </source>
</reference>
<evidence type="ECO:0000259" key="1">
    <source>
        <dbReference type="Pfam" id="PF13280"/>
    </source>
</evidence>
<evidence type="ECO:0000313" key="2">
    <source>
        <dbReference type="EMBL" id="CUN19781.1"/>
    </source>
</evidence>